<dbReference type="GO" id="GO:0008976">
    <property type="term" value="F:polyphosphate kinase activity"/>
    <property type="evidence" value="ECO:0007669"/>
    <property type="project" value="InterPro"/>
</dbReference>
<dbReference type="Gene3D" id="3.40.50.300">
    <property type="entry name" value="P-loop containing nucleotide triphosphate hydrolases"/>
    <property type="match status" value="1"/>
</dbReference>
<dbReference type="EMBL" id="FOQE01000002">
    <property type="protein sequence ID" value="SFH54075.1"/>
    <property type="molecule type" value="Genomic_DNA"/>
</dbReference>
<evidence type="ECO:0000256" key="3">
    <source>
        <dbReference type="SAM" id="MobiDB-lite"/>
    </source>
</evidence>
<feature type="domain" description="Polyphosphate kinase-2-related" evidence="4">
    <location>
        <begin position="38"/>
        <end position="263"/>
    </location>
</feature>
<dbReference type="RefSeq" id="WP_092090819.1">
    <property type="nucleotide sequence ID" value="NZ_FOQE01000002.1"/>
</dbReference>
<gene>
    <name evidence="5" type="ORF">SAMN04489868_10239</name>
</gene>
<dbReference type="NCBIfam" id="TIGR03709">
    <property type="entry name" value="PPK2_rel_1"/>
    <property type="match status" value="1"/>
</dbReference>
<dbReference type="AlphaFoldDB" id="A0A1I3AVG4"/>
<dbReference type="Proteomes" id="UP000198668">
    <property type="component" value="Unassembled WGS sequence"/>
</dbReference>
<dbReference type="SUPFAM" id="SSF52540">
    <property type="entry name" value="P-loop containing nucleoside triphosphate hydrolases"/>
    <property type="match status" value="1"/>
</dbReference>
<dbReference type="PIRSF" id="PIRSF028756">
    <property type="entry name" value="PPK2_prd"/>
    <property type="match status" value="1"/>
</dbReference>
<dbReference type="InterPro" id="IPR027417">
    <property type="entry name" value="P-loop_NTPase"/>
</dbReference>
<dbReference type="Pfam" id="PF03976">
    <property type="entry name" value="PPK2"/>
    <property type="match status" value="1"/>
</dbReference>
<sequence>MDMSKYRVDPEQKMRLSDYPQWEDAGYTREELTEKMIPENVEKLRDLQLRLHAEEEKGIFVILQAIDTAGKDEIITFIFSHLMPQGLKVTPTKKPTEEELKHDFLWRIHAGKPERGQVGILNRSYYEDLLAPKVYQGIEDVPIQKSFDSEEAWEMRCQHVNAFEKYMVENGFPVVKFFLSISKEEQRKRLLERMKTPEKNWEFSFSDIKDREKWDTYQKAYEEMLDLTSTTIAPWYVLPADNDWFARYLASEAMVQVLEEIDPQFPVMTDEDKQKLEEAIQKLENEGKEDESKNSKKREKKKQ</sequence>
<dbReference type="InterPro" id="IPR016898">
    <property type="entry name" value="Polyphosphate_phosphotransfera"/>
</dbReference>
<feature type="region of interest" description="Disordered" evidence="3">
    <location>
        <begin position="268"/>
        <end position="303"/>
    </location>
</feature>
<dbReference type="PANTHER" id="PTHR34383:SF3">
    <property type="entry name" value="POLYPHOSPHATE:AMP PHOSPHOTRANSFERASE"/>
    <property type="match status" value="1"/>
</dbReference>
<evidence type="ECO:0000313" key="5">
    <source>
        <dbReference type="EMBL" id="SFH54075.1"/>
    </source>
</evidence>
<name>A0A1I3AVG4_9LACT</name>
<dbReference type="OrthoDB" id="9775224at2"/>
<organism evidence="5 6">
    <name type="scientific">Pisciglobus halotolerans</name>
    <dbReference type="NCBI Taxonomy" id="745365"/>
    <lineage>
        <taxon>Bacteria</taxon>
        <taxon>Bacillati</taxon>
        <taxon>Bacillota</taxon>
        <taxon>Bacilli</taxon>
        <taxon>Lactobacillales</taxon>
        <taxon>Carnobacteriaceae</taxon>
    </lineage>
</organism>
<protein>
    <submittedName>
        <fullName evidence="5">Polyphosphate:nucleotide phosphotransferase, PPK2 family</fullName>
    </submittedName>
</protein>
<dbReference type="InterPro" id="IPR022300">
    <property type="entry name" value="PPK2-rel_1"/>
</dbReference>
<feature type="compositionally biased region" description="Basic and acidic residues" evidence="3">
    <location>
        <begin position="270"/>
        <end position="294"/>
    </location>
</feature>
<keyword evidence="1 5" id="KW-0808">Transferase</keyword>
<dbReference type="PANTHER" id="PTHR34383">
    <property type="entry name" value="POLYPHOSPHATE:AMP PHOSPHOTRANSFERASE-RELATED"/>
    <property type="match status" value="1"/>
</dbReference>
<dbReference type="GO" id="GO:0006797">
    <property type="term" value="P:polyphosphate metabolic process"/>
    <property type="evidence" value="ECO:0007669"/>
    <property type="project" value="InterPro"/>
</dbReference>
<evidence type="ECO:0000259" key="4">
    <source>
        <dbReference type="Pfam" id="PF03976"/>
    </source>
</evidence>
<proteinExistence type="predicted"/>
<evidence type="ECO:0000256" key="2">
    <source>
        <dbReference type="ARBA" id="ARBA00022777"/>
    </source>
</evidence>
<dbReference type="InterPro" id="IPR022488">
    <property type="entry name" value="PPK2-related"/>
</dbReference>
<accession>A0A1I3AVG4</accession>
<reference evidence="5 6" key="1">
    <citation type="submission" date="2016-10" db="EMBL/GenBank/DDBJ databases">
        <authorList>
            <person name="de Groot N.N."/>
        </authorList>
    </citation>
    <scope>NUCLEOTIDE SEQUENCE [LARGE SCALE GENOMIC DNA]</scope>
    <source>
        <strain evidence="5 6">DSM 27630</strain>
    </source>
</reference>
<keyword evidence="2" id="KW-0418">Kinase</keyword>
<keyword evidence="6" id="KW-1185">Reference proteome</keyword>
<evidence type="ECO:0000313" key="6">
    <source>
        <dbReference type="Proteomes" id="UP000198668"/>
    </source>
</evidence>
<evidence type="ECO:0000256" key="1">
    <source>
        <dbReference type="ARBA" id="ARBA00022679"/>
    </source>
</evidence>